<dbReference type="InterPro" id="IPR039537">
    <property type="entry name" value="Retrotran_Ty1/copia-like"/>
</dbReference>
<protein>
    <submittedName>
        <fullName evidence="2">Tautomerase/MIF superfamily protein</fullName>
    </submittedName>
</protein>
<evidence type="ECO:0000313" key="2">
    <source>
        <dbReference type="EMBL" id="BBG97715.1"/>
    </source>
</evidence>
<organism evidence="2">
    <name type="scientific">Prunus dulcis</name>
    <name type="common">Almond</name>
    <name type="synonym">Amygdalus dulcis</name>
    <dbReference type="NCBI Taxonomy" id="3755"/>
    <lineage>
        <taxon>Eukaryota</taxon>
        <taxon>Viridiplantae</taxon>
        <taxon>Streptophyta</taxon>
        <taxon>Embryophyta</taxon>
        <taxon>Tracheophyta</taxon>
        <taxon>Spermatophyta</taxon>
        <taxon>Magnoliopsida</taxon>
        <taxon>eudicotyledons</taxon>
        <taxon>Gunneridae</taxon>
        <taxon>Pentapetalae</taxon>
        <taxon>rosids</taxon>
        <taxon>fabids</taxon>
        <taxon>Rosales</taxon>
        <taxon>Rosaceae</taxon>
        <taxon>Amygdaloideae</taxon>
        <taxon>Amygdaleae</taxon>
        <taxon>Prunus</taxon>
    </lineage>
</organism>
<reference evidence="2" key="1">
    <citation type="journal article" date="2019" name="Science">
        <title>Mutation of a bHLH transcription factor allowed almond domestication.</title>
        <authorList>
            <person name="Sanchez-Perez R."/>
            <person name="Pavan S."/>
            <person name="Mazzeo R."/>
            <person name="Moldovan C."/>
            <person name="Aiese Cigliano R."/>
            <person name="Del Cueto J."/>
            <person name="Ricciardi F."/>
            <person name="Lotti C."/>
            <person name="Ricciardi L."/>
            <person name="Dicenta F."/>
            <person name="Lopez-Marques R.L."/>
            <person name="Lindberg Moller B."/>
        </authorList>
    </citation>
    <scope>NUCLEOTIDE SEQUENCE</scope>
</reference>
<dbReference type="PANTHER" id="PTHR42648">
    <property type="entry name" value="TRANSPOSASE, PUTATIVE-RELATED"/>
    <property type="match status" value="1"/>
</dbReference>
<feature type="domain" description="Integrase catalytic" evidence="1">
    <location>
        <begin position="1"/>
        <end position="125"/>
    </location>
</feature>
<proteinExistence type="predicted"/>
<dbReference type="PANTHER" id="PTHR42648:SF26">
    <property type="entry name" value="INTEGRASE CATALYTIC DOMAIN-CONTAINING PROTEIN"/>
    <property type="match status" value="1"/>
</dbReference>
<evidence type="ECO:0000259" key="1">
    <source>
        <dbReference type="PROSITE" id="PS50994"/>
    </source>
</evidence>
<sequence>ELMSNFQWVTHPGIALAPNSLNYGVPITLKSSNGGDEFLSKAFTNFLACKGIVRHLSGPYTLQQNGLAERKNRHIIETTITLLTAAALPGQFWFHSTAHAMYLINRMSSFVSHNQSPYFHLFGHHPDLASLRIFGTADPSTLAFDTPVSTSQSQSISSTHGSLSLIQHQASLDDTPVASAGSSDQLIQRVVTDLSEVFEMKDMGQPTFFLGLQISYNSSGDIFVSQTNRHTTTFYTLRDKENFVAQNT</sequence>
<dbReference type="PROSITE" id="PS50994">
    <property type="entry name" value="INTEGRASE"/>
    <property type="match status" value="1"/>
</dbReference>
<feature type="non-terminal residue" evidence="2">
    <location>
        <position position="1"/>
    </location>
</feature>
<dbReference type="InterPro" id="IPR001584">
    <property type="entry name" value="Integrase_cat-core"/>
</dbReference>
<accession>A0A4Y1R0U6</accession>
<gene>
    <name evidence="2" type="ORF">Prudu_006932</name>
</gene>
<name>A0A4Y1R0U6_PRUDU</name>
<dbReference type="Gene3D" id="3.30.420.10">
    <property type="entry name" value="Ribonuclease H-like superfamily/Ribonuclease H"/>
    <property type="match status" value="1"/>
</dbReference>
<dbReference type="EMBL" id="AP019298">
    <property type="protein sequence ID" value="BBG97715.1"/>
    <property type="molecule type" value="Genomic_DNA"/>
</dbReference>
<dbReference type="AlphaFoldDB" id="A0A4Y1R0U6"/>
<dbReference type="InterPro" id="IPR036397">
    <property type="entry name" value="RNaseH_sf"/>
</dbReference>
<dbReference type="SUPFAM" id="SSF53098">
    <property type="entry name" value="Ribonuclease H-like"/>
    <property type="match status" value="1"/>
</dbReference>
<dbReference type="GO" id="GO:0015074">
    <property type="term" value="P:DNA integration"/>
    <property type="evidence" value="ECO:0007669"/>
    <property type="project" value="InterPro"/>
</dbReference>
<dbReference type="GO" id="GO:0003676">
    <property type="term" value="F:nucleic acid binding"/>
    <property type="evidence" value="ECO:0007669"/>
    <property type="project" value="InterPro"/>
</dbReference>
<dbReference type="InterPro" id="IPR012337">
    <property type="entry name" value="RNaseH-like_sf"/>
</dbReference>